<evidence type="ECO:0000313" key="11">
    <source>
        <dbReference type="Proteomes" id="UP000195141"/>
    </source>
</evidence>
<dbReference type="Gene3D" id="1.20.1270.90">
    <property type="entry name" value="AF1782-like"/>
    <property type="match status" value="2"/>
</dbReference>
<dbReference type="AlphaFoldDB" id="A0AAQ3VYQ5"/>
<protein>
    <recommendedName>
        <fullName evidence="9">Gram-positive cocci surface proteins LPxTG domain-containing protein</fullName>
    </recommendedName>
</protein>
<gene>
    <name evidence="10" type="ORF">A5888_004294</name>
</gene>
<feature type="domain" description="Gram-positive cocci surface proteins LPxTG" evidence="9">
    <location>
        <begin position="635"/>
        <end position="667"/>
    </location>
</feature>
<feature type="region of interest" description="Disordered" evidence="6">
    <location>
        <begin position="43"/>
        <end position="108"/>
    </location>
</feature>
<feature type="compositionally biased region" description="Low complexity" evidence="6">
    <location>
        <begin position="45"/>
        <end position="62"/>
    </location>
</feature>
<evidence type="ECO:0000256" key="8">
    <source>
        <dbReference type="SAM" id="SignalP"/>
    </source>
</evidence>
<dbReference type="EMBL" id="CP147247">
    <property type="protein sequence ID" value="WYJ92505.1"/>
    <property type="molecule type" value="Genomic_DNA"/>
</dbReference>
<evidence type="ECO:0000256" key="6">
    <source>
        <dbReference type="SAM" id="MobiDB-lite"/>
    </source>
</evidence>
<evidence type="ECO:0000259" key="9">
    <source>
        <dbReference type="PROSITE" id="PS50847"/>
    </source>
</evidence>
<feature type="coiled-coil region" evidence="5">
    <location>
        <begin position="540"/>
        <end position="580"/>
    </location>
</feature>
<keyword evidence="7" id="KW-1133">Transmembrane helix</keyword>
<reference evidence="10" key="1">
    <citation type="submission" date="2017-05" db="EMBL/GenBank/DDBJ databases">
        <authorList>
            <consortium name="The Broad Institute Genomics Platform"/>
            <consortium name="The Broad Institute Genomic Center for Infectious Diseases"/>
            <person name="Earl A."/>
            <person name="Manson A."/>
            <person name="Schwartman J."/>
            <person name="Gilmore M."/>
            <person name="Abouelleil A."/>
            <person name="Cao P."/>
            <person name="Chapman S."/>
            <person name="Cusick C."/>
            <person name="Shea T."/>
            <person name="Young S."/>
            <person name="Neafsey D."/>
            <person name="Nusbaum C."/>
            <person name="Birren B."/>
        </authorList>
    </citation>
    <scope>NUCLEOTIDE SEQUENCE</scope>
    <source>
        <strain evidence="10">9E7_DIV0242</strain>
    </source>
</reference>
<evidence type="ECO:0000256" key="3">
    <source>
        <dbReference type="ARBA" id="ARBA00022729"/>
    </source>
</evidence>
<organism evidence="10 11">
    <name type="scientific">Candidatus Enterococcus clewellii</name>
    <dbReference type="NCBI Taxonomy" id="1834193"/>
    <lineage>
        <taxon>Bacteria</taxon>
        <taxon>Bacillati</taxon>
        <taxon>Bacillota</taxon>
        <taxon>Bacilli</taxon>
        <taxon>Lactobacillales</taxon>
        <taxon>Enterococcaceae</taxon>
        <taxon>Enterococcus</taxon>
    </lineage>
</organism>
<evidence type="ECO:0000256" key="1">
    <source>
        <dbReference type="ARBA" id="ARBA00022512"/>
    </source>
</evidence>
<keyword evidence="2" id="KW-0964">Secreted</keyword>
<feature type="transmembrane region" description="Helical" evidence="7">
    <location>
        <begin position="644"/>
        <end position="662"/>
    </location>
</feature>
<feature type="compositionally biased region" description="Polar residues" evidence="6">
    <location>
        <begin position="91"/>
        <end position="108"/>
    </location>
</feature>
<keyword evidence="7" id="KW-0812">Transmembrane</keyword>
<name>A0AAQ3VYQ5_9ENTE</name>
<keyword evidence="3 8" id="KW-0732">Signal</keyword>
<proteinExistence type="predicted"/>
<dbReference type="PROSITE" id="PS50847">
    <property type="entry name" value="GRAM_POS_ANCHORING"/>
    <property type="match status" value="1"/>
</dbReference>
<evidence type="ECO:0000313" key="10">
    <source>
        <dbReference type="EMBL" id="WYJ92505.1"/>
    </source>
</evidence>
<keyword evidence="7" id="KW-0472">Membrane</keyword>
<reference evidence="10" key="2">
    <citation type="submission" date="2024-03" db="EMBL/GenBank/DDBJ databases">
        <title>The Genome Sequence of Enterococcus sp. DIV0242b.</title>
        <authorList>
            <consortium name="The Broad Institute Genomics Platform"/>
            <consortium name="The Broad Institute Microbial Omics Core"/>
            <consortium name="The Broad Institute Genomic Center for Infectious Diseases"/>
            <person name="Earl A."/>
            <person name="Manson A."/>
            <person name="Gilmore M."/>
            <person name="Schwartman J."/>
            <person name="Shea T."/>
            <person name="Abouelleil A."/>
            <person name="Cao P."/>
            <person name="Chapman S."/>
            <person name="Cusick C."/>
            <person name="Young S."/>
            <person name="Neafsey D."/>
            <person name="Nusbaum C."/>
            <person name="Birren B."/>
        </authorList>
    </citation>
    <scope>NUCLEOTIDE SEQUENCE</scope>
    <source>
        <strain evidence="10">9E7_DIV0242</strain>
    </source>
</reference>
<dbReference type="Proteomes" id="UP000195141">
    <property type="component" value="Chromosome"/>
</dbReference>
<sequence>MKNTRISRLKRNKKFKQATKLLTVGLLICPLAINTIKALADEAETTPPVEQVEETPATIEETAPVEETETSEPVQPEVVEEAQPPVIEQPTETTQPSSNLQTSTTQEIAPQSNPVNAWYETEGQTTITSGDTASYKFYICVFYDDGTETRTEQTLEETGGSLISSDPSDVISGNTITFGSSGTRTIQLSLGTGHLDITVTDGSFTVSYNTRGNGSLSSYPTVSKGDGVWVSLSEMPIPTAGAGSHFKGWEVNGLLNGDMGWSSSIFSGFYVAKDTVVTAVFEDGDLDWSSYDNFLNQYLGYINLKSAYDEFGFTEEYDNLLSLYNYYKDIKAGYVNDPSFSQEELDRISWGLSGIALNLVDRHFFFDDNITPQITDYFNSLKPIYDDSTTYTPESKQVFNEAWENLQNALNSSAGGWMHEIDGAKYTAYQALKTAEQNLVKAETPAPDKTRLEQAIKDAEAKLAEGGWKDTTELETALATAKEVLANTASTQVEIDSALSSLNTATSALEKENTKAPNTTKLESSIKNAEAKLAESGYTAESMNALKQALQNAKDVLTNANSTQAEIDEAQKALDLAIANLVKEDNSNGGNTGNNSSNGTGNSTNNTNNQTSNDNQNSNATTIKSAGNNTNKDGLPQTGEQPTANIVIAGLSLTMLSILAWFKRKKV</sequence>
<evidence type="ECO:0000256" key="7">
    <source>
        <dbReference type="SAM" id="Phobius"/>
    </source>
</evidence>
<feature type="signal peptide" evidence="8">
    <location>
        <begin position="1"/>
        <end position="40"/>
    </location>
</feature>
<keyword evidence="4" id="KW-0572">Peptidoglycan-anchor</keyword>
<evidence type="ECO:0000256" key="4">
    <source>
        <dbReference type="ARBA" id="ARBA00023088"/>
    </source>
</evidence>
<feature type="compositionally biased region" description="Low complexity" evidence="6">
    <location>
        <begin position="587"/>
        <end position="619"/>
    </location>
</feature>
<keyword evidence="5" id="KW-0175">Coiled coil</keyword>
<dbReference type="Pfam" id="PF07554">
    <property type="entry name" value="FIVAR"/>
    <property type="match status" value="2"/>
</dbReference>
<keyword evidence="1" id="KW-0134">Cell wall</keyword>
<dbReference type="RefSeq" id="WP_339101831.1">
    <property type="nucleotide sequence ID" value="NZ_CP147247.1"/>
</dbReference>
<feature type="region of interest" description="Disordered" evidence="6">
    <location>
        <begin position="585"/>
        <end position="639"/>
    </location>
</feature>
<accession>A0AAQ3VYQ5</accession>
<evidence type="ECO:0000256" key="2">
    <source>
        <dbReference type="ARBA" id="ARBA00022525"/>
    </source>
</evidence>
<dbReference type="NCBIfam" id="TIGR01167">
    <property type="entry name" value="LPXTG_anchor"/>
    <property type="match status" value="1"/>
</dbReference>
<feature type="compositionally biased region" description="Polar residues" evidence="6">
    <location>
        <begin position="620"/>
        <end position="639"/>
    </location>
</feature>
<evidence type="ECO:0000256" key="5">
    <source>
        <dbReference type="SAM" id="Coils"/>
    </source>
</evidence>
<dbReference type="InterPro" id="IPR019931">
    <property type="entry name" value="LPXTG_anchor"/>
</dbReference>
<keyword evidence="11" id="KW-1185">Reference proteome</keyword>
<feature type="chain" id="PRO_5042947448" description="Gram-positive cocci surface proteins LPxTG domain-containing protein" evidence="8">
    <location>
        <begin position="41"/>
        <end position="667"/>
    </location>
</feature>
<feature type="compositionally biased region" description="Low complexity" evidence="6">
    <location>
        <begin position="71"/>
        <end position="90"/>
    </location>
</feature>
<dbReference type="Pfam" id="PF00746">
    <property type="entry name" value="Gram_pos_anchor"/>
    <property type="match status" value="1"/>
</dbReference>